<gene>
    <name evidence="2" type="ORF">L227DRAFT_235554</name>
</gene>
<name>A0A5C2S378_9APHY</name>
<evidence type="ECO:0000256" key="1">
    <source>
        <dbReference type="SAM" id="MobiDB-lite"/>
    </source>
</evidence>
<reference evidence="2" key="1">
    <citation type="journal article" date="2018" name="Genome Biol. Evol.">
        <title>Genomics and development of Lentinus tigrinus, a white-rot wood-decaying mushroom with dimorphic fruiting bodies.</title>
        <authorList>
            <person name="Wu B."/>
            <person name="Xu Z."/>
            <person name="Knudson A."/>
            <person name="Carlson A."/>
            <person name="Chen N."/>
            <person name="Kovaka S."/>
            <person name="LaButti K."/>
            <person name="Lipzen A."/>
            <person name="Pennachio C."/>
            <person name="Riley R."/>
            <person name="Schakwitz W."/>
            <person name="Umezawa K."/>
            <person name="Ohm R.A."/>
            <person name="Grigoriev I.V."/>
            <person name="Nagy L.G."/>
            <person name="Gibbons J."/>
            <person name="Hibbett D."/>
        </authorList>
    </citation>
    <scope>NUCLEOTIDE SEQUENCE [LARGE SCALE GENOMIC DNA]</scope>
    <source>
        <strain evidence="2">ALCF2SS1-6</strain>
    </source>
</reference>
<proteinExistence type="predicted"/>
<feature type="compositionally biased region" description="Basic and acidic residues" evidence="1">
    <location>
        <begin position="118"/>
        <end position="128"/>
    </location>
</feature>
<protein>
    <submittedName>
        <fullName evidence="2">Uncharacterized protein</fullName>
    </submittedName>
</protein>
<evidence type="ECO:0000313" key="3">
    <source>
        <dbReference type="Proteomes" id="UP000313359"/>
    </source>
</evidence>
<keyword evidence="3" id="KW-1185">Reference proteome</keyword>
<dbReference type="Proteomes" id="UP000313359">
    <property type="component" value="Unassembled WGS sequence"/>
</dbReference>
<dbReference type="EMBL" id="ML122282">
    <property type="protein sequence ID" value="RPD57284.1"/>
    <property type="molecule type" value="Genomic_DNA"/>
</dbReference>
<organism evidence="2 3">
    <name type="scientific">Lentinus tigrinus ALCF2SS1-6</name>
    <dbReference type="NCBI Taxonomy" id="1328759"/>
    <lineage>
        <taxon>Eukaryota</taxon>
        <taxon>Fungi</taxon>
        <taxon>Dikarya</taxon>
        <taxon>Basidiomycota</taxon>
        <taxon>Agaricomycotina</taxon>
        <taxon>Agaricomycetes</taxon>
        <taxon>Polyporales</taxon>
        <taxon>Polyporaceae</taxon>
        <taxon>Lentinus</taxon>
    </lineage>
</organism>
<evidence type="ECO:0000313" key="2">
    <source>
        <dbReference type="EMBL" id="RPD57284.1"/>
    </source>
</evidence>
<feature type="region of interest" description="Disordered" evidence="1">
    <location>
        <begin position="118"/>
        <end position="139"/>
    </location>
</feature>
<dbReference type="AlphaFoldDB" id="A0A5C2S378"/>
<accession>A0A5C2S378</accession>
<sequence length="139" mass="15707">MSGRGAFAKPSSFLDTEDGLAMSQSCRTGEVGVPLLAMLEGLDQRILAKEVPEGRRLVRRRRTSTARSSTRTSPCAPRCWHLGQRFRRRADREIMAIRIERESLRHETDVFSCQHRATAESREHRAAREACAGTERPLS</sequence>